<dbReference type="GeneID" id="69014301"/>
<keyword evidence="3" id="KW-1185">Reference proteome</keyword>
<comment type="caution">
    <text evidence="2">The sequence shown here is derived from an EMBL/GenBank/DDBJ whole genome shotgun (WGS) entry which is preliminary data.</text>
</comment>
<name>A0A8H4CN31_COLGL</name>
<dbReference type="EMBL" id="WVTB01000032">
    <property type="protein sequence ID" value="KAF3806904.1"/>
    <property type="molecule type" value="Genomic_DNA"/>
</dbReference>
<dbReference type="RefSeq" id="XP_045266063.1">
    <property type="nucleotide sequence ID" value="XM_045407142.1"/>
</dbReference>
<dbReference type="InterPro" id="IPR046676">
    <property type="entry name" value="DUF6546"/>
</dbReference>
<organism evidence="2 3">
    <name type="scientific">Colletotrichum gloeosporioides</name>
    <name type="common">Anthracnose fungus</name>
    <name type="synonym">Glomerella cingulata</name>
    <dbReference type="NCBI Taxonomy" id="474922"/>
    <lineage>
        <taxon>Eukaryota</taxon>
        <taxon>Fungi</taxon>
        <taxon>Dikarya</taxon>
        <taxon>Ascomycota</taxon>
        <taxon>Pezizomycotina</taxon>
        <taxon>Sordariomycetes</taxon>
        <taxon>Hypocreomycetidae</taxon>
        <taxon>Glomerellales</taxon>
        <taxon>Glomerellaceae</taxon>
        <taxon>Colletotrichum</taxon>
        <taxon>Colletotrichum gloeosporioides species complex</taxon>
    </lineage>
</organism>
<dbReference type="CDD" id="cd09917">
    <property type="entry name" value="F-box_SF"/>
    <property type="match status" value="1"/>
</dbReference>
<dbReference type="InterPro" id="IPR036047">
    <property type="entry name" value="F-box-like_dom_sf"/>
</dbReference>
<feature type="domain" description="DUF6546" evidence="1">
    <location>
        <begin position="303"/>
        <end position="496"/>
    </location>
</feature>
<evidence type="ECO:0000313" key="2">
    <source>
        <dbReference type="EMBL" id="KAF3806904.1"/>
    </source>
</evidence>
<evidence type="ECO:0000313" key="3">
    <source>
        <dbReference type="Proteomes" id="UP000613401"/>
    </source>
</evidence>
<evidence type="ECO:0000259" key="1">
    <source>
        <dbReference type="Pfam" id="PF20183"/>
    </source>
</evidence>
<gene>
    <name evidence="2" type="ORF">GCG54_00007155</name>
</gene>
<dbReference type="SUPFAM" id="SSF81383">
    <property type="entry name" value="F-box domain"/>
    <property type="match status" value="1"/>
</dbReference>
<reference evidence="2" key="2">
    <citation type="submission" date="2020-03" db="EMBL/GenBank/DDBJ databases">
        <authorList>
            <person name="Fu F.-F."/>
            <person name="Chen J."/>
        </authorList>
    </citation>
    <scope>NUCLEOTIDE SEQUENCE</scope>
    <source>
        <strain evidence="2">Lc1</strain>
    </source>
</reference>
<accession>A0A8H4CN31</accession>
<proteinExistence type="predicted"/>
<dbReference type="Pfam" id="PF20183">
    <property type="entry name" value="DUF6546"/>
    <property type="match status" value="1"/>
</dbReference>
<protein>
    <recommendedName>
        <fullName evidence="1">DUF6546 domain-containing protein</fullName>
    </recommendedName>
</protein>
<dbReference type="AlphaFoldDB" id="A0A8H4CN31"/>
<sequence>MSSPSNRASWRRLPAEIRLEIMKCLLQDGCSVAKFAAVSREWQEVIEPKNFARITVTHSRLAEFNSMTFRNRALVCYIWLCTELEEYDCTNCGAEKNLCIMSTADHVRIGRAFTGLFSALSAWQPSDNLVLEISIHSPSDSDHWFKYMTFVPDISPENCGWKKRLPKPIQVNFDDEKHGWIAGRRVSHPRPVLIEDMNNDSPETYKRNEKWFKRHMEKRAIETNKQKKVWWESLPPVTAVIGVILRQQNRRQLTEILGKILSRLSGPQEIHYESWRRKWHFDQEEADKIHPTWFTRIFPRKLKNLRRLVIFESFTQKYPEILDPQLGVQPSQMPTPKAGKAIARASFMVDASHFFSSCEPSWKWSNLTSLALTSRLLAPDATTTQIGAMLRKAAKMAMRMPKLRVMEIWDGREGLAALFQYKSMGHGQRPVITWRATWDYALESSVIQAWKAVGMEHQGEHHWNDCVVVKEFLNVDDVRCHGDAIHHLKLSSSVIRPVSLHQIRTESRILDGIYEW</sequence>
<dbReference type="Proteomes" id="UP000613401">
    <property type="component" value="Unassembled WGS sequence"/>
</dbReference>
<reference evidence="2" key="1">
    <citation type="journal article" date="2020" name="Phytopathology">
        <title>Genome sequence and comparative analysis of Colletotrichum gloeosporioides isolated from Liriodendron leaves.</title>
        <authorList>
            <person name="Fu F.F."/>
            <person name="Hao Z."/>
            <person name="Wang P."/>
            <person name="Lu Y."/>
            <person name="Xue L.J."/>
            <person name="Wei G."/>
            <person name="Tian Y."/>
            <person name="Baishi H."/>
            <person name="Xu H."/>
            <person name="Shi J."/>
            <person name="Cheng T."/>
            <person name="Wang G."/>
            <person name="Yi Y."/>
            <person name="Chen J."/>
        </authorList>
    </citation>
    <scope>NUCLEOTIDE SEQUENCE</scope>
    <source>
        <strain evidence="2">Lc1</strain>
    </source>
</reference>